<keyword evidence="4" id="KW-1185">Reference proteome</keyword>
<reference evidence="3 4" key="1">
    <citation type="journal article" date="2021" name="Hortic Res">
        <title>Chromosome-scale assembly of the Dendrobium chrysotoxum genome enhances the understanding of orchid evolution.</title>
        <authorList>
            <person name="Zhang Y."/>
            <person name="Zhang G.Q."/>
            <person name="Zhang D."/>
            <person name="Liu X.D."/>
            <person name="Xu X.Y."/>
            <person name="Sun W.H."/>
            <person name="Yu X."/>
            <person name="Zhu X."/>
            <person name="Wang Z.W."/>
            <person name="Zhao X."/>
            <person name="Zhong W.Y."/>
            <person name="Chen H."/>
            <person name="Yin W.L."/>
            <person name="Huang T."/>
            <person name="Niu S.C."/>
            <person name="Liu Z.J."/>
        </authorList>
    </citation>
    <scope>NUCLEOTIDE SEQUENCE [LARGE SCALE GENOMIC DNA]</scope>
    <source>
        <strain evidence="3">Lindl</strain>
    </source>
</reference>
<proteinExistence type="predicted"/>
<feature type="region of interest" description="Disordered" evidence="1">
    <location>
        <begin position="1"/>
        <end position="23"/>
    </location>
</feature>
<keyword evidence="2" id="KW-0472">Membrane</keyword>
<feature type="transmembrane region" description="Helical" evidence="2">
    <location>
        <begin position="65"/>
        <end position="88"/>
    </location>
</feature>
<gene>
    <name evidence="3" type="ORF">IEQ34_014546</name>
</gene>
<feature type="transmembrane region" description="Helical" evidence="2">
    <location>
        <begin position="34"/>
        <end position="53"/>
    </location>
</feature>
<accession>A0AAV7GLS5</accession>
<keyword evidence="2" id="KW-1133">Transmembrane helix</keyword>
<evidence type="ECO:0000256" key="1">
    <source>
        <dbReference type="SAM" id="MobiDB-lite"/>
    </source>
</evidence>
<keyword evidence="2" id="KW-0812">Transmembrane</keyword>
<evidence type="ECO:0000313" key="3">
    <source>
        <dbReference type="EMBL" id="KAH0456639.1"/>
    </source>
</evidence>
<organism evidence="3 4">
    <name type="scientific">Dendrobium chrysotoxum</name>
    <name type="common">Orchid</name>
    <dbReference type="NCBI Taxonomy" id="161865"/>
    <lineage>
        <taxon>Eukaryota</taxon>
        <taxon>Viridiplantae</taxon>
        <taxon>Streptophyta</taxon>
        <taxon>Embryophyta</taxon>
        <taxon>Tracheophyta</taxon>
        <taxon>Spermatophyta</taxon>
        <taxon>Magnoliopsida</taxon>
        <taxon>Liliopsida</taxon>
        <taxon>Asparagales</taxon>
        <taxon>Orchidaceae</taxon>
        <taxon>Epidendroideae</taxon>
        <taxon>Malaxideae</taxon>
        <taxon>Dendrobiinae</taxon>
        <taxon>Dendrobium</taxon>
    </lineage>
</organism>
<dbReference type="EMBL" id="JAGFBR010000013">
    <property type="protein sequence ID" value="KAH0456639.1"/>
    <property type="molecule type" value="Genomic_DNA"/>
</dbReference>
<comment type="caution">
    <text evidence="3">The sequence shown here is derived from an EMBL/GenBank/DDBJ whole genome shotgun (WGS) entry which is preliminary data.</text>
</comment>
<feature type="compositionally biased region" description="Basic residues" evidence="1">
    <location>
        <begin position="1"/>
        <end position="10"/>
    </location>
</feature>
<name>A0AAV7GLS5_DENCH</name>
<protein>
    <submittedName>
        <fullName evidence="3">Uncharacterized protein</fullName>
    </submittedName>
</protein>
<evidence type="ECO:0000313" key="4">
    <source>
        <dbReference type="Proteomes" id="UP000775213"/>
    </source>
</evidence>
<evidence type="ECO:0000256" key="2">
    <source>
        <dbReference type="SAM" id="Phobius"/>
    </source>
</evidence>
<dbReference type="Proteomes" id="UP000775213">
    <property type="component" value="Unassembled WGS sequence"/>
</dbReference>
<sequence length="110" mass="12260">MAKSSKRGRLTKGGSSSHRLSTTSSNLQKMKLHIIDIIILCVLTFQFTSRPSLSTYYKLIDILGIYGVSLSQLSYIDISIMVGLIIFFRDHGAVLTLECFSSMSQFICDT</sequence>
<dbReference type="AlphaFoldDB" id="A0AAV7GLS5"/>